<keyword evidence="2" id="KW-1185">Reference proteome</keyword>
<evidence type="ECO:0000313" key="1">
    <source>
        <dbReference type="EMBL" id="TDF74517.1"/>
    </source>
</evidence>
<sequence>MPDKANNRKKEANKPAPAKKTNNMEMKEGHSIGIVELLIFIILAGVIFIFIFGMKQMQEEKEKELLAEKKFEQVLPNFTLISNLAKEYQKNDPFASWPSMIEEIIDPAKVNTPEFKFSFQENGTVIMTTTKEFGKEGIKVTYDIAKNTYDIEDPNPEVKPTIKEDWIYQ</sequence>
<proteinExistence type="predicted"/>
<evidence type="ECO:0000313" key="2">
    <source>
        <dbReference type="Proteomes" id="UP000294588"/>
    </source>
</evidence>
<name>A0AC61QKM7_9BACT</name>
<comment type="caution">
    <text evidence="1">The sequence shown here is derived from an EMBL/GenBank/DDBJ whole genome shotgun (WGS) entry which is preliminary data.</text>
</comment>
<organism evidence="1 2">
    <name type="scientific">Candidatus Syntrophosphaera thermopropionivorans</name>
    <dbReference type="NCBI Taxonomy" id="2593015"/>
    <lineage>
        <taxon>Bacteria</taxon>
        <taxon>Pseudomonadati</taxon>
        <taxon>Candidatus Cloacimonadota</taxon>
        <taxon>Candidatus Cloacimonadia</taxon>
        <taxon>Candidatus Cloacimonadales</taxon>
        <taxon>Candidatus Cloacimonadaceae</taxon>
        <taxon>Candidatus Syntrophosphaera</taxon>
    </lineage>
</organism>
<accession>A0AC61QKM7</accession>
<dbReference type="Proteomes" id="UP000294588">
    <property type="component" value="Unassembled WGS sequence"/>
</dbReference>
<gene>
    <name evidence="1" type="ORF">E0946_00060</name>
</gene>
<protein>
    <submittedName>
        <fullName evidence="1">Uncharacterized protein</fullName>
    </submittedName>
</protein>
<dbReference type="EMBL" id="SMOG01000001">
    <property type="protein sequence ID" value="TDF74517.1"/>
    <property type="molecule type" value="Genomic_DNA"/>
</dbReference>
<reference evidence="1" key="1">
    <citation type="submission" date="2019-03" db="EMBL/GenBank/DDBJ databases">
        <title>Candidatus Syntrophosphaera thermopropionivorans: a novel player in syntrophic propionate oxidation during anaerobic digestion.</title>
        <authorList>
            <person name="Dyksma S."/>
        </authorList>
    </citation>
    <scope>NUCLEOTIDE SEQUENCE</scope>
    <source>
        <strain evidence="1">W5</strain>
    </source>
</reference>